<dbReference type="Gene3D" id="2.10.10.20">
    <property type="entry name" value="Carbohydrate-binding module superfamily 5/12"/>
    <property type="match status" value="1"/>
</dbReference>
<evidence type="ECO:0000256" key="2">
    <source>
        <dbReference type="SAM" id="SignalP"/>
    </source>
</evidence>
<dbReference type="EMBL" id="JBHSBC010000001">
    <property type="protein sequence ID" value="MFC3978608.1"/>
    <property type="molecule type" value="Genomic_DNA"/>
</dbReference>
<dbReference type="InterPro" id="IPR003610">
    <property type="entry name" value="CBM5/12"/>
</dbReference>
<feature type="chain" id="PRO_5046909994" evidence="2">
    <location>
        <begin position="23"/>
        <end position="83"/>
    </location>
</feature>
<dbReference type="RefSeq" id="WP_352010611.1">
    <property type="nucleotide sequence ID" value="NZ_JBHSBC010000001.1"/>
</dbReference>
<sequence>MKRSVIAALLTAAALGAIPYGAQPATAEVAHHAVGIQAWQVGRSCNVGDLYYYEGHIYRCLASHTCNLSWAPPNTPGLWQLVQ</sequence>
<dbReference type="SUPFAM" id="SSF51055">
    <property type="entry name" value="Carbohydrate binding domain"/>
    <property type="match status" value="1"/>
</dbReference>
<accession>A0ABV8EU10</accession>
<keyword evidence="2" id="KW-0732">Signal</keyword>
<evidence type="ECO:0000259" key="3">
    <source>
        <dbReference type="SMART" id="SM00495"/>
    </source>
</evidence>
<name>A0ABV8EU10_9ACTN</name>
<dbReference type="Pfam" id="PF02839">
    <property type="entry name" value="CBM_5_12"/>
    <property type="match status" value="1"/>
</dbReference>
<dbReference type="InterPro" id="IPR036573">
    <property type="entry name" value="CBM_sf_5/12"/>
</dbReference>
<dbReference type="SMART" id="SM00495">
    <property type="entry name" value="ChtBD3"/>
    <property type="match status" value="1"/>
</dbReference>
<protein>
    <submittedName>
        <fullName evidence="4">Carbohydrate-binding protein</fullName>
    </submittedName>
</protein>
<dbReference type="Proteomes" id="UP001595698">
    <property type="component" value="Unassembled WGS sequence"/>
</dbReference>
<keyword evidence="1" id="KW-0378">Hydrolase</keyword>
<evidence type="ECO:0000256" key="1">
    <source>
        <dbReference type="ARBA" id="ARBA00022801"/>
    </source>
</evidence>
<evidence type="ECO:0000313" key="5">
    <source>
        <dbReference type="Proteomes" id="UP001595698"/>
    </source>
</evidence>
<proteinExistence type="predicted"/>
<organism evidence="4 5">
    <name type="scientific">Streptosporangium jomthongense</name>
    <dbReference type="NCBI Taxonomy" id="1193683"/>
    <lineage>
        <taxon>Bacteria</taxon>
        <taxon>Bacillati</taxon>
        <taxon>Actinomycetota</taxon>
        <taxon>Actinomycetes</taxon>
        <taxon>Streptosporangiales</taxon>
        <taxon>Streptosporangiaceae</taxon>
        <taxon>Streptosporangium</taxon>
    </lineage>
</organism>
<dbReference type="CDD" id="cd12214">
    <property type="entry name" value="ChiA1_BD"/>
    <property type="match status" value="1"/>
</dbReference>
<gene>
    <name evidence="4" type="ORF">ACFOYY_00620</name>
</gene>
<keyword evidence="5" id="KW-1185">Reference proteome</keyword>
<evidence type="ECO:0000313" key="4">
    <source>
        <dbReference type="EMBL" id="MFC3978608.1"/>
    </source>
</evidence>
<comment type="caution">
    <text evidence="4">The sequence shown here is derived from an EMBL/GenBank/DDBJ whole genome shotgun (WGS) entry which is preliminary data.</text>
</comment>
<reference evidence="5" key="1">
    <citation type="journal article" date="2019" name="Int. J. Syst. Evol. Microbiol.">
        <title>The Global Catalogue of Microorganisms (GCM) 10K type strain sequencing project: providing services to taxonomists for standard genome sequencing and annotation.</title>
        <authorList>
            <consortium name="The Broad Institute Genomics Platform"/>
            <consortium name="The Broad Institute Genome Sequencing Center for Infectious Disease"/>
            <person name="Wu L."/>
            <person name="Ma J."/>
        </authorList>
    </citation>
    <scope>NUCLEOTIDE SEQUENCE [LARGE SCALE GENOMIC DNA]</scope>
    <source>
        <strain evidence="5">TBRC 7912</strain>
    </source>
</reference>
<feature type="signal peptide" evidence="2">
    <location>
        <begin position="1"/>
        <end position="22"/>
    </location>
</feature>
<feature type="domain" description="Chitin-binding type-3" evidence="3">
    <location>
        <begin position="36"/>
        <end position="82"/>
    </location>
</feature>